<feature type="compositionally biased region" description="Polar residues" evidence="6">
    <location>
        <begin position="197"/>
        <end position="212"/>
    </location>
</feature>
<dbReference type="FunFam" id="1.10.10.60:FF:000009">
    <property type="entry name" value="transcription factor MYB1R1"/>
    <property type="match status" value="1"/>
</dbReference>
<dbReference type="Proteomes" id="UP000215914">
    <property type="component" value="Chromosome 11"/>
</dbReference>
<reference evidence="11" key="1">
    <citation type="journal article" date="2017" name="Nature">
        <title>The sunflower genome provides insights into oil metabolism, flowering and Asterid evolution.</title>
        <authorList>
            <person name="Badouin H."/>
            <person name="Gouzy J."/>
            <person name="Grassa C.J."/>
            <person name="Murat F."/>
            <person name="Staton S.E."/>
            <person name="Cottret L."/>
            <person name="Lelandais-Briere C."/>
            <person name="Owens G.L."/>
            <person name="Carrere S."/>
            <person name="Mayjonade B."/>
            <person name="Legrand L."/>
            <person name="Gill N."/>
            <person name="Kane N.C."/>
            <person name="Bowers J.E."/>
            <person name="Hubner S."/>
            <person name="Bellec A."/>
            <person name="Berard A."/>
            <person name="Berges H."/>
            <person name="Blanchet N."/>
            <person name="Boniface M.C."/>
            <person name="Brunel D."/>
            <person name="Catrice O."/>
            <person name="Chaidir N."/>
            <person name="Claudel C."/>
            <person name="Donnadieu C."/>
            <person name="Faraut T."/>
            <person name="Fievet G."/>
            <person name="Helmstetter N."/>
            <person name="King M."/>
            <person name="Knapp S.J."/>
            <person name="Lai Z."/>
            <person name="Le Paslier M.C."/>
            <person name="Lippi Y."/>
            <person name="Lorenzon L."/>
            <person name="Mandel J.R."/>
            <person name="Marage G."/>
            <person name="Marchand G."/>
            <person name="Marquand E."/>
            <person name="Bret-Mestries E."/>
            <person name="Morien E."/>
            <person name="Nambeesan S."/>
            <person name="Nguyen T."/>
            <person name="Pegot-Espagnet P."/>
            <person name="Pouilly N."/>
            <person name="Raftis F."/>
            <person name="Sallet E."/>
            <person name="Schiex T."/>
            <person name="Thomas J."/>
            <person name="Vandecasteele C."/>
            <person name="Vares D."/>
            <person name="Vear F."/>
            <person name="Vautrin S."/>
            <person name="Crespi M."/>
            <person name="Mangin B."/>
            <person name="Burke J.M."/>
            <person name="Salse J."/>
            <person name="Munos S."/>
            <person name="Vincourt P."/>
            <person name="Rieseberg L.H."/>
            <person name="Langlade N.B."/>
        </authorList>
    </citation>
    <scope>NUCLEOTIDE SEQUENCE [LARGE SCALE GENOMIC DNA]</scope>
    <source>
        <strain evidence="11">cv. SF193</strain>
    </source>
</reference>
<dbReference type="Pfam" id="PF00249">
    <property type="entry name" value="Myb_DNA-binding"/>
    <property type="match status" value="1"/>
</dbReference>
<dbReference type="AlphaFoldDB" id="A0A251TCJ3"/>
<feature type="compositionally biased region" description="Low complexity" evidence="6">
    <location>
        <begin position="318"/>
        <end position="327"/>
    </location>
</feature>
<evidence type="ECO:0000259" key="7">
    <source>
        <dbReference type="PROSITE" id="PS50090"/>
    </source>
</evidence>
<feature type="region of interest" description="Disordered" evidence="6">
    <location>
        <begin position="196"/>
        <end position="296"/>
    </location>
</feature>
<dbReference type="NCBIfam" id="TIGR01557">
    <property type="entry name" value="myb_SHAQKYF"/>
    <property type="match status" value="1"/>
</dbReference>
<keyword evidence="3 10" id="KW-0238">DNA-binding</keyword>
<keyword evidence="2" id="KW-0805">Transcription regulation</keyword>
<gene>
    <name evidence="10" type="ORF">HannXRQ_Chr11g0342051</name>
</gene>
<keyword evidence="4" id="KW-0804">Transcription</keyword>
<name>A0A251TCJ3_HELAN</name>
<evidence type="ECO:0000313" key="10">
    <source>
        <dbReference type="EMBL" id="OTG08463.1"/>
    </source>
</evidence>
<dbReference type="InParanoid" id="A0A251TCJ3"/>
<evidence type="ECO:0000256" key="3">
    <source>
        <dbReference type="ARBA" id="ARBA00023125"/>
    </source>
</evidence>
<feature type="region of interest" description="Disordered" evidence="6">
    <location>
        <begin position="74"/>
        <end position="111"/>
    </location>
</feature>
<sequence>MVMSNQEKKRSKWTSRDHWLFLNAVANGPQRMIDTIGEWQELANGIPGKTPDEVKAYYKAVEHDLLEIEAGRVKLPNYPDDDDDDIGGESVVEAGTGQSKSGEKERKKATPWSVEEHKRFLQGLEIYGKGDWRSISRMMVVTRTATQVASHAQKYFLRQASLKEDYNKEENRKRMKRKRSSIHDITTADASMVVPVQPSSATPPATSLNDGDQGTGVPAGPTTLSTHGGQSIGSHDIAATIQPTSPTTSLYGDQATTLSPFGSDRGAQSSITQWPSSTTTAVSHTQPISSSPPAASFYDSRGKDLYCGQEQPVTSFYGGQTTSSPSSGGRGAQSSITQWPTSTTTAVVHAQPISSTAPNTSLYESRSKDLYCGEEQSVTSFYGEAVPLRYEIMAAKDYTEEVFGFENISYVSEPIFE</sequence>
<dbReference type="SMART" id="SM00717">
    <property type="entry name" value="SANT"/>
    <property type="match status" value="2"/>
</dbReference>
<feature type="compositionally biased region" description="Polar residues" evidence="6">
    <location>
        <begin position="241"/>
        <end position="293"/>
    </location>
</feature>
<evidence type="ECO:0000256" key="2">
    <source>
        <dbReference type="ARBA" id="ARBA00023015"/>
    </source>
</evidence>
<dbReference type="PANTHER" id="PTHR44042">
    <property type="entry name" value="DUPLICATED HOMEODOMAIN-LIKE SUPERFAMILY PROTEIN-RELATED"/>
    <property type="match status" value="1"/>
</dbReference>
<dbReference type="PROSITE" id="PS51294">
    <property type="entry name" value="HTH_MYB"/>
    <property type="match status" value="1"/>
</dbReference>
<accession>A0A251TCJ3</accession>
<dbReference type="GO" id="GO:0005634">
    <property type="term" value="C:nucleus"/>
    <property type="evidence" value="ECO:0007669"/>
    <property type="project" value="UniProtKB-SubCell"/>
</dbReference>
<evidence type="ECO:0000259" key="8">
    <source>
        <dbReference type="PROSITE" id="PS51293"/>
    </source>
</evidence>
<dbReference type="CDD" id="cd00167">
    <property type="entry name" value="SANT"/>
    <property type="match status" value="2"/>
</dbReference>
<feature type="domain" description="Myb-like" evidence="7">
    <location>
        <begin position="5"/>
        <end position="62"/>
    </location>
</feature>
<dbReference type="GO" id="GO:0003677">
    <property type="term" value="F:DNA binding"/>
    <property type="evidence" value="ECO:0007669"/>
    <property type="project" value="UniProtKB-KW"/>
</dbReference>
<evidence type="ECO:0000256" key="4">
    <source>
        <dbReference type="ARBA" id="ARBA00023163"/>
    </source>
</evidence>
<proteinExistence type="predicted"/>
<dbReference type="InterPro" id="IPR017884">
    <property type="entry name" value="SANT_dom"/>
</dbReference>
<protein>
    <submittedName>
        <fullName evidence="10">Putative SANT/Myb domain, Myb domain, plant, Homeodomain-like protein</fullName>
    </submittedName>
</protein>
<feature type="region of interest" description="Disordered" evidence="6">
    <location>
        <begin position="316"/>
        <end position="337"/>
    </location>
</feature>
<feature type="domain" description="SANT" evidence="8">
    <location>
        <begin position="107"/>
        <end position="160"/>
    </location>
</feature>
<evidence type="ECO:0000259" key="9">
    <source>
        <dbReference type="PROSITE" id="PS51294"/>
    </source>
</evidence>
<evidence type="ECO:0000256" key="5">
    <source>
        <dbReference type="ARBA" id="ARBA00023242"/>
    </source>
</evidence>
<comment type="subcellular location">
    <subcellularLocation>
        <location evidence="1">Nucleus</location>
    </subcellularLocation>
</comment>
<keyword evidence="5" id="KW-0539">Nucleus</keyword>
<evidence type="ECO:0000313" key="11">
    <source>
        <dbReference type="Proteomes" id="UP000215914"/>
    </source>
</evidence>
<dbReference type="SUPFAM" id="SSF46689">
    <property type="entry name" value="Homeodomain-like"/>
    <property type="match status" value="2"/>
</dbReference>
<dbReference type="Gene3D" id="1.10.10.60">
    <property type="entry name" value="Homeodomain-like"/>
    <property type="match status" value="2"/>
</dbReference>
<dbReference type="EMBL" id="CM007900">
    <property type="protein sequence ID" value="OTG08463.1"/>
    <property type="molecule type" value="Genomic_DNA"/>
</dbReference>
<dbReference type="PANTHER" id="PTHR44042:SF69">
    <property type="entry name" value="TRANSCRIPTION FACTOR MYB-RELATED FAMILY"/>
    <property type="match status" value="1"/>
</dbReference>
<dbReference type="InterPro" id="IPR017930">
    <property type="entry name" value="Myb_dom"/>
</dbReference>
<feature type="compositionally biased region" description="Polar residues" evidence="6">
    <location>
        <begin position="222"/>
        <end position="233"/>
    </location>
</feature>
<dbReference type="STRING" id="4232.A0A251TCJ3"/>
<evidence type="ECO:0000256" key="1">
    <source>
        <dbReference type="ARBA" id="ARBA00004123"/>
    </source>
</evidence>
<feature type="compositionally biased region" description="Basic and acidic residues" evidence="6">
    <location>
        <begin position="101"/>
        <end position="111"/>
    </location>
</feature>
<feature type="domain" description="Myb-like" evidence="7">
    <location>
        <begin position="104"/>
        <end position="156"/>
    </location>
</feature>
<dbReference type="PROSITE" id="PS50090">
    <property type="entry name" value="MYB_LIKE"/>
    <property type="match status" value="2"/>
</dbReference>
<dbReference type="InterPro" id="IPR001005">
    <property type="entry name" value="SANT/Myb"/>
</dbReference>
<dbReference type="PROSITE" id="PS51293">
    <property type="entry name" value="SANT"/>
    <property type="match status" value="1"/>
</dbReference>
<dbReference type="InterPro" id="IPR009057">
    <property type="entry name" value="Homeodomain-like_sf"/>
</dbReference>
<evidence type="ECO:0000256" key="6">
    <source>
        <dbReference type="SAM" id="MobiDB-lite"/>
    </source>
</evidence>
<dbReference type="InterPro" id="IPR006447">
    <property type="entry name" value="Myb_dom_plants"/>
</dbReference>
<keyword evidence="10" id="KW-0371">Homeobox</keyword>
<organism evidence="10 11">
    <name type="scientific">Helianthus annuus</name>
    <name type="common">Common sunflower</name>
    <dbReference type="NCBI Taxonomy" id="4232"/>
    <lineage>
        <taxon>Eukaryota</taxon>
        <taxon>Viridiplantae</taxon>
        <taxon>Streptophyta</taxon>
        <taxon>Embryophyta</taxon>
        <taxon>Tracheophyta</taxon>
        <taxon>Spermatophyta</taxon>
        <taxon>Magnoliopsida</taxon>
        <taxon>eudicotyledons</taxon>
        <taxon>Gunneridae</taxon>
        <taxon>Pentapetalae</taxon>
        <taxon>asterids</taxon>
        <taxon>campanulids</taxon>
        <taxon>Asterales</taxon>
        <taxon>Asteraceae</taxon>
        <taxon>Asteroideae</taxon>
        <taxon>Heliantheae alliance</taxon>
        <taxon>Heliantheae</taxon>
        <taxon>Helianthus</taxon>
    </lineage>
</organism>
<feature type="domain" description="HTH myb-type" evidence="9">
    <location>
        <begin position="104"/>
        <end position="160"/>
    </location>
</feature>
<keyword evidence="11" id="KW-1185">Reference proteome</keyword>